<dbReference type="Proteomes" id="UP000007100">
    <property type="component" value="Chromosome"/>
</dbReference>
<evidence type="ECO:0000256" key="5">
    <source>
        <dbReference type="ARBA" id="ARBA00051915"/>
    </source>
</evidence>
<dbReference type="EMBL" id="AP012035">
    <property type="protein sequence ID" value="BAJ80821.1"/>
    <property type="molecule type" value="Genomic_DNA"/>
</dbReference>
<dbReference type="NCBIfam" id="NF004837">
    <property type="entry name" value="PRK06187.1"/>
    <property type="match status" value="1"/>
</dbReference>
<dbReference type="InterPro" id="IPR042099">
    <property type="entry name" value="ANL_N_sf"/>
</dbReference>
<dbReference type="CDD" id="cd12119">
    <property type="entry name" value="ttLC_FACS_AlkK_like"/>
    <property type="match status" value="1"/>
</dbReference>
<dbReference type="Pfam" id="PF13193">
    <property type="entry name" value="AMP-binding_C"/>
    <property type="match status" value="1"/>
</dbReference>
<keyword evidence="3" id="KW-0276">Fatty acid metabolism</keyword>
<dbReference type="GO" id="GO:0016874">
    <property type="term" value="F:ligase activity"/>
    <property type="evidence" value="ECO:0007669"/>
    <property type="project" value="UniProtKB-KW"/>
</dbReference>
<evidence type="ECO:0000256" key="3">
    <source>
        <dbReference type="ARBA" id="ARBA00022832"/>
    </source>
</evidence>
<dbReference type="HOGENOM" id="CLU_000022_59_5_5"/>
<sequence length="544" mass="58809">MLGLMQHHDLMISDFLVHAARHHPRAEIVSRLAGGIHRQTWVDTARRARQLARALGRLGVRPGDRVATLAWNNHRHVELYFAISGSGAVVNTVNPRLAPDDIAYILEHAEDGVLFAEADFASLVEQVAGKLPPGLLRQVVFLCDAADLPGIALPAGIAITDYESLIGAETDEYDWPRFDERTASGLCYTSGTTGRPKGVLYTHRSTVLKAMAVNAADAIGLKAADRLMPVVPMFHVNAWSLPYAAAAAGTSLVMPGRFLDGQSLYELIEGERVTCASGVPTVWLGVLAHVRKTGARFTTLERMVVGGSACPEALFDAYDELGVTIVHAWGMTESSPIATVATPVPEVDAATARRQRLSQGRVLFGIDLRARRGAEEVPWDGETAGDIELRGHWVTTGYYRMPKGTTEDGWFPTGDVGMIDPDGFVILTDRSKDLIKSGGEWISSIDIENIAVSHPAVAEAAAIAAKHPKWDERPVVIVALKPGASATREELLSVYEGKVARWAVPDDVIFVDELPHGATGKLLKTELRARFANHLIEKPDGAAT</sequence>
<protein>
    <recommendedName>
        <fullName evidence="7">3-methylmercaptopropionyl-CoA ligase</fullName>
        <ecNumber evidence="6">6.2.1.44</ecNumber>
    </recommendedName>
</protein>
<dbReference type="OrthoDB" id="9803968at2"/>
<dbReference type="RefSeq" id="WP_013640007.1">
    <property type="nucleotide sequence ID" value="NC_015186.1"/>
</dbReference>
<evidence type="ECO:0000313" key="9">
    <source>
        <dbReference type="Proteomes" id="UP000007100"/>
    </source>
</evidence>
<comment type="similarity">
    <text evidence="1">Belongs to the ATP-dependent AMP-binding enzyme family.</text>
</comment>
<dbReference type="EC" id="6.2.1.44" evidence="6"/>
<dbReference type="KEGG" id="amv:ACMV_14740"/>
<dbReference type="PANTHER" id="PTHR43859">
    <property type="entry name" value="ACYL-ACTIVATING ENZYME"/>
    <property type="match status" value="1"/>
</dbReference>
<evidence type="ECO:0000256" key="2">
    <source>
        <dbReference type="ARBA" id="ARBA00022598"/>
    </source>
</evidence>
<dbReference type="Gene3D" id="3.40.50.12780">
    <property type="entry name" value="N-terminal domain of ligase-like"/>
    <property type="match status" value="1"/>
</dbReference>
<dbReference type="InterPro" id="IPR000873">
    <property type="entry name" value="AMP-dep_synth/lig_dom"/>
</dbReference>
<proteinExistence type="inferred from homology"/>
<keyword evidence="9" id="KW-1185">Reference proteome</keyword>
<evidence type="ECO:0000256" key="7">
    <source>
        <dbReference type="ARBA" id="ARBA00067668"/>
    </source>
</evidence>
<dbReference type="PANTHER" id="PTHR43859:SF4">
    <property type="entry name" value="BUTANOATE--COA LIGASE AAE1-RELATED"/>
    <property type="match status" value="1"/>
</dbReference>
<comment type="catalytic activity">
    <reaction evidence="5">
        <text>3-(methylsulfanyl)propanoate + ATP + CoA = 3-(methylsulfanyl)propanoyl-CoA + AMP + diphosphate</text>
        <dbReference type="Rhea" id="RHEA:43052"/>
        <dbReference type="ChEBI" id="CHEBI:30616"/>
        <dbReference type="ChEBI" id="CHEBI:33019"/>
        <dbReference type="ChEBI" id="CHEBI:49016"/>
        <dbReference type="ChEBI" id="CHEBI:57287"/>
        <dbReference type="ChEBI" id="CHEBI:82815"/>
        <dbReference type="ChEBI" id="CHEBI:456215"/>
        <dbReference type="EC" id="6.2.1.44"/>
    </reaction>
    <physiologicalReaction direction="left-to-right" evidence="5">
        <dbReference type="Rhea" id="RHEA:43053"/>
    </physiologicalReaction>
</comment>
<name>F0IYG1_ACIMA</name>
<evidence type="ECO:0000313" key="8">
    <source>
        <dbReference type="EMBL" id="BAJ80821.1"/>
    </source>
</evidence>
<evidence type="ECO:0000256" key="6">
    <source>
        <dbReference type="ARBA" id="ARBA00066616"/>
    </source>
</evidence>
<dbReference type="AlphaFoldDB" id="F0IYG1"/>
<dbReference type="Pfam" id="PF00501">
    <property type="entry name" value="AMP-binding"/>
    <property type="match status" value="1"/>
</dbReference>
<dbReference type="FunFam" id="3.30.300.30:FF:000008">
    <property type="entry name" value="2,3-dihydroxybenzoate-AMP ligase"/>
    <property type="match status" value="1"/>
</dbReference>
<dbReference type="GO" id="GO:0006631">
    <property type="term" value="P:fatty acid metabolic process"/>
    <property type="evidence" value="ECO:0007669"/>
    <property type="project" value="UniProtKB-KW"/>
</dbReference>
<accession>F0IYG1</accession>
<dbReference type="Gene3D" id="3.30.300.30">
    <property type="match status" value="1"/>
</dbReference>
<keyword evidence="4" id="KW-0443">Lipid metabolism</keyword>
<gene>
    <name evidence="8" type="ordered locus">ACMV_14740</name>
</gene>
<dbReference type="PROSITE" id="PS00455">
    <property type="entry name" value="AMP_BINDING"/>
    <property type="match status" value="1"/>
</dbReference>
<evidence type="ECO:0000256" key="4">
    <source>
        <dbReference type="ARBA" id="ARBA00023098"/>
    </source>
</evidence>
<keyword evidence="2 8" id="KW-0436">Ligase</keyword>
<dbReference type="InterPro" id="IPR045851">
    <property type="entry name" value="AMP-bd_C_sf"/>
</dbReference>
<reference evidence="8 9" key="1">
    <citation type="submission" date="2010-12" db="EMBL/GenBank/DDBJ databases">
        <title>Whole genome sequence of Acidiphilium multivorum AIU301.</title>
        <authorList>
            <person name="Narita-Yamada S."/>
            <person name="Nakamura S."/>
            <person name="Ito N."/>
            <person name="Takarada H."/>
            <person name="Katano Y."/>
            <person name="Nakazawa H."/>
            <person name="Hosoyama A."/>
            <person name="Yamada R."/>
            <person name="Fujita N."/>
        </authorList>
    </citation>
    <scope>NUCLEOTIDE SEQUENCE [LARGE SCALE GENOMIC DNA]</scope>
    <source>
        <strain evidence="9">DSM 11245 / JCM 8867 / AIU301</strain>
    </source>
</reference>
<organism evidence="8 9">
    <name type="scientific">Acidiphilium multivorum (strain DSM 11245 / JCM 8867 / NBRC 100883 / AIU 301)</name>
    <dbReference type="NCBI Taxonomy" id="926570"/>
    <lineage>
        <taxon>Bacteria</taxon>
        <taxon>Pseudomonadati</taxon>
        <taxon>Pseudomonadota</taxon>
        <taxon>Alphaproteobacteria</taxon>
        <taxon>Acetobacterales</taxon>
        <taxon>Acidocellaceae</taxon>
        <taxon>Acidiphilium</taxon>
    </lineage>
</organism>
<dbReference type="InterPro" id="IPR025110">
    <property type="entry name" value="AMP-bd_C"/>
</dbReference>
<dbReference type="InterPro" id="IPR020845">
    <property type="entry name" value="AMP-binding_CS"/>
</dbReference>
<dbReference type="SUPFAM" id="SSF56801">
    <property type="entry name" value="Acetyl-CoA synthetase-like"/>
    <property type="match status" value="1"/>
</dbReference>
<evidence type="ECO:0000256" key="1">
    <source>
        <dbReference type="ARBA" id="ARBA00006432"/>
    </source>
</evidence>